<dbReference type="Proteomes" id="UP000799778">
    <property type="component" value="Unassembled WGS sequence"/>
</dbReference>
<feature type="transmembrane region" description="Helical" evidence="1">
    <location>
        <begin position="41"/>
        <end position="61"/>
    </location>
</feature>
<evidence type="ECO:0000256" key="1">
    <source>
        <dbReference type="SAM" id="Phobius"/>
    </source>
</evidence>
<keyword evidence="1" id="KW-0812">Transmembrane</keyword>
<evidence type="ECO:0000313" key="2">
    <source>
        <dbReference type="EMBL" id="KAF2021309.1"/>
    </source>
</evidence>
<dbReference type="AlphaFoldDB" id="A0A6A5Y7P0"/>
<keyword evidence="3" id="KW-1185">Reference proteome</keyword>
<accession>A0A6A5Y7P0</accession>
<gene>
    <name evidence="2" type="ORF">BU24DRAFT_18983</name>
</gene>
<name>A0A6A5Y7P0_9PLEO</name>
<protein>
    <submittedName>
        <fullName evidence="2">Uncharacterized protein</fullName>
    </submittedName>
</protein>
<dbReference type="RefSeq" id="XP_033389648.1">
    <property type="nucleotide sequence ID" value="XM_033521700.1"/>
</dbReference>
<dbReference type="GeneID" id="54279097"/>
<evidence type="ECO:0000313" key="3">
    <source>
        <dbReference type="Proteomes" id="UP000799778"/>
    </source>
</evidence>
<dbReference type="EMBL" id="ML978066">
    <property type="protein sequence ID" value="KAF2021309.1"/>
    <property type="molecule type" value="Genomic_DNA"/>
</dbReference>
<keyword evidence="1" id="KW-0472">Membrane</keyword>
<reference evidence="2" key="1">
    <citation type="journal article" date="2020" name="Stud. Mycol.">
        <title>101 Dothideomycetes genomes: a test case for predicting lifestyles and emergence of pathogens.</title>
        <authorList>
            <person name="Haridas S."/>
            <person name="Albert R."/>
            <person name="Binder M."/>
            <person name="Bloem J."/>
            <person name="Labutti K."/>
            <person name="Salamov A."/>
            <person name="Andreopoulos B."/>
            <person name="Baker S."/>
            <person name="Barry K."/>
            <person name="Bills G."/>
            <person name="Bluhm B."/>
            <person name="Cannon C."/>
            <person name="Castanera R."/>
            <person name="Culley D."/>
            <person name="Daum C."/>
            <person name="Ezra D."/>
            <person name="Gonzalez J."/>
            <person name="Henrissat B."/>
            <person name="Kuo A."/>
            <person name="Liang C."/>
            <person name="Lipzen A."/>
            <person name="Lutzoni F."/>
            <person name="Magnuson J."/>
            <person name="Mondo S."/>
            <person name="Nolan M."/>
            <person name="Ohm R."/>
            <person name="Pangilinan J."/>
            <person name="Park H.-J."/>
            <person name="Ramirez L."/>
            <person name="Alfaro M."/>
            <person name="Sun H."/>
            <person name="Tritt A."/>
            <person name="Yoshinaga Y."/>
            <person name="Zwiers L.-H."/>
            <person name="Turgeon B."/>
            <person name="Goodwin S."/>
            <person name="Spatafora J."/>
            <person name="Crous P."/>
            <person name="Grigoriev I."/>
        </authorList>
    </citation>
    <scope>NUCLEOTIDE SEQUENCE</scope>
    <source>
        <strain evidence="2">CBS 175.79</strain>
    </source>
</reference>
<sequence>MSRYKSEFSNGLPTAINHVNCNSKLPKQTNTATRSVQPIPLLYHSVCYLVPCIILFTNPIFRAFSTRSHKSKLHLYSTLFNLTTPIQDCDHNLYKK</sequence>
<proteinExistence type="predicted"/>
<keyword evidence="1" id="KW-1133">Transmembrane helix</keyword>
<organism evidence="2 3">
    <name type="scientific">Aaosphaeria arxii CBS 175.79</name>
    <dbReference type="NCBI Taxonomy" id="1450172"/>
    <lineage>
        <taxon>Eukaryota</taxon>
        <taxon>Fungi</taxon>
        <taxon>Dikarya</taxon>
        <taxon>Ascomycota</taxon>
        <taxon>Pezizomycotina</taxon>
        <taxon>Dothideomycetes</taxon>
        <taxon>Pleosporomycetidae</taxon>
        <taxon>Pleosporales</taxon>
        <taxon>Pleosporales incertae sedis</taxon>
        <taxon>Aaosphaeria</taxon>
    </lineage>
</organism>